<name>A0A9B0F4R5_BOMTE</name>
<dbReference type="GO" id="GO:0005737">
    <property type="term" value="C:cytoplasm"/>
    <property type="evidence" value="ECO:0007669"/>
    <property type="project" value="TreeGrafter"/>
</dbReference>
<sequence length="652" mass="75534">MASKIMASEIRNTSVKEASISSNNNVSTPEQSNFSCIPVIFSPYVVSSRGKSNARKEQQLKRGFSFRHSPSDDDIPTKDTIMKNLNISIEEEERTAQYFHFLLNKETDRLTELCEKWMKIMVEAEITENEQWEINQVIEQTYLLINRKFDRFRKLITNCETGKGEMLITCKDLQGFWDMMYVDIKNCDLQFEKLRDLCSQDKKENVLVNRSVTKKTLNSIKAILIKRKQKMIQKIRNSDTKSKLESNLYQTLGDKYEKNISSGIKHKIKAIFDNSNKKKLSLVKHAKRLSLLQKVQLSETLSKQKPCSKTIDLSEIYKTPEVQLDDSISYINSNQTPGKSILKQPKNSPKMGCLMKLTNKVNFDDHIVLNEVPIDEETEVKLSLAAALSRIDNFDLDSSNEVTAFRAERKLFFDDVRSDEHKDDIKENSKENKIASPRTQMAIAFQELNNSLGTPQERSTREQNFVDKNAIPNQTLPFNRNIFIPIKENKDVETVNTLKQKHIPINDKKEINDSDENIRILRNRTIISMDTPIPKKRSFSKMSMDIEELGHKENESPLEKKRRTSSFKINIDNSEKMNIDETNNNKGRSIKNVKFSGKEHSAERNRSTLSMTSRVQRCKTHPNKYIPIEDSISLKMRKKTPERIRRSRSKIS</sequence>
<evidence type="ECO:0000313" key="3">
    <source>
        <dbReference type="Proteomes" id="UP000835206"/>
    </source>
</evidence>
<dbReference type="PANTHER" id="PTHR12353">
    <property type="entry name" value="DISKS LARGE-ASSOCIATED PROTEIN DAP SAP90/PSD-95-ASSOCIATED PROTEIN"/>
    <property type="match status" value="1"/>
</dbReference>
<reference evidence="4" key="1">
    <citation type="submission" date="2025-08" db="UniProtKB">
        <authorList>
            <consortium name="RefSeq"/>
        </authorList>
    </citation>
    <scope>IDENTIFICATION</scope>
</reference>
<feature type="compositionally biased region" description="Basic and acidic residues" evidence="2">
    <location>
        <begin position="418"/>
        <end position="433"/>
    </location>
</feature>
<dbReference type="GO" id="GO:0008017">
    <property type="term" value="F:microtubule binding"/>
    <property type="evidence" value="ECO:0007669"/>
    <property type="project" value="TreeGrafter"/>
</dbReference>
<dbReference type="GO" id="GO:0007052">
    <property type="term" value="P:mitotic spindle organization"/>
    <property type="evidence" value="ECO:0007669"/>
    <property type="project" value="TreeGrafter"/>
</dbReference>
<dbReference type="RefSeq" id="XP_003400351.2">
    <property type="nucleotide sequence ID" value="XM_003400303.4"/>
</dbReference>
<protein>
    <submittedName>
        <fullName evidence="4">Uncharacterized protein LOC100644416</fullName>
    </submittedName>
</protein>
<dbReference type="GO" id="GO:0007059">
    <property type="term" value="P:chromosome segregation"/>
    <property type="evidence" value="ECO:0007669"/>
    <property type="project" value="TreeGrafter"/>
</dbReference>
<comment type="similarity">
    <text evidence="1">Belongs to the SAPAP family.</text>
</comment>
<evidence type="ECO:0000256" key="2">
    <source>
        <dbReference type="SAM" id="MobiDB-lite"/>
    </source>
</evidence>
<dbReference type="GO" id="GO:0031616">
    <property type="term" value="C:spindle pole centrosome"/>
    <property type="evidence" value="ECO:0007669"/>
    <property type="project" value="TreeGrafter"/>
</dbReference>
<dbReference type="OrthoDB" id="10023951at2759"/>
<dbReference type="GO" id="GO:0023052">
    <property type="term" value="P:signaling"/>
    <property type="evidence" value="ECO:0007669"/>
    <property type="project" value="InterPro"/>
</dbReference>
<dbReference type="GeneID" id="100644416"/>
<dbReference type="GO" id="GO:0005634">
    <property type="term" value="C:nucleus"/>
    <property type="evidence" value="ECO:0007669"/>
    <property type="project" value="TreeGrafter"/>
</dbReference>
<feature type="region of interest" description="Disordered" evidence="2">
    <location>
        <begin position="52"/>
        <end position="77"/>
    </location>
</feature>
<dbReference type="Pfam" id="PF03359">
    <property type="entry name" value="GKAP"/>
    <property type="match status" value="1"/>
</dbReference>
<dbReference type="GO" id="GO:0051642">
    <property type="term" value="P:centrosome localization"/>
    <property type="evidence" value="ECO:0007669"/>
    <property type="project" value="TreeGrafter"/>
</dbReference>
<dbReference type="GO" id="GO:0051382">
    <property type="term" value="P:kinetochore assembly"/>
    <property type="evidence" value="ECO:0007669"/>
    <property type="project" value="TreeGrafter"/>
</dbReference>
<gene>
    <name evidence="4" type="primary">LOC100644416</name>
</gene>
<dbReference type="GO" id="GO:0007346">
    <property type="term" value="P:regulation of mitotic cell cycle"/>
    <property type="evidence" value="ECO:0007669"/>
    <property type="project" value="TreeGrafter"/>
</dbReference>
<dbReference type="InterPro" id="IPR005026">
    <property type="entry name" value="SAPAP"/>
</dbReference>
<feature type="region of interest" description="Disordered" evidence="2">
    <location>
        <begin position="418"/>
        <end position="437"/>
    </location>
</feature>
<organism evidence="3 4">
    <name type="scientific">Bombus terrestris</name>
    <name type="common">Buff-tailed bumblebee</name>
    <name type="synonym">Apis terrestris</name>
    <dbReference type="NCBI Taxonomy" id="30195"/>
    <lineage>
        <taxon>Eukaryota</taxon>
        <taxon>Metazoa</taxon>
        <taxon>Ecdysozoa</taxon>
        <taxon>Arthropoda</taxon>
        <taxon>Hexapoda</taxon>
        <taxon>Insecta</taxon>
        <taxon>Pterygota</taxon>
        <taxon>Neoptera</taxon>
        <taxon>Endopterygota</taxon>
        <taxon>Hymenoptera</taxon>
        <taxon>Apocrita</taxon>
        <taxon>Aculeata</taxon>
        <taxon>Apoidea</taxon>
        <taxon>Anthophila</taxon>
        <taxon>Apidae</taxon>
        <taxon>Bombus</taxon>
        <taxon>Bombus</taxon>
    </lineage>
</organism>
<proteinExistence type="inferred from homology"/>
<accession>A0A9B0F4R5</accession>
<keyword evidence="3" id="KW-1185">Reference proteome</keyword>
<dbReference type="KEGG" id="bter:100644416"/>
<dbReference type="Proteomes" id="UP000835206">
    <property type="component" value="Chromosome 13"/>
</dbReference>
<evidence type="ECO:0000256" key="1">
    <source>
        <dbReference type="ARBA" id="ARBA00008839"/>
    </source>
</evidence>
<dbReference type="PANTHER" id="PTHR12353:SF1">
    <property type="entry name" value="DISKS LARGE-ASSOCIATED PROTEIN 5"/>
    <property type="match status" value="1"/>
</dbReference>
<dbReference type="AlphaFoldDB" id="A0A9B0F4R5"/>
<evidence type="ECO:0000313" key="4">
    <source>
        <dbReference type="RefSeq" id="XP_003400351.2"/>
    </source>
</evidence>